<evidence type="ECO:0000313" key="2">
    <source>
        <dbReference type="EMBL" id="GII28216.1"/>
    </source>
</evidence>
<proteinExistence type="predicted"/>
<name>A0A8J3TLY2_9ACTN</name>
<evidence type="ECO:0000256" key="1">
    <source>
        <dbReference type="SAM" id="Phobius"/>
    </source>
</evidence>
<feature type="transmembrane region" description="Helical" evidence="1">
    <location>
        <begin position="23"/>
        <end position="45"/>
    </location>
</feature>
<keyword evidence="1" id="KW-0472">Membrane</keyword>
<accession>A0A8J3TLY2</accession>
<evidence type="ECO:0000313" key="3">
    <source>
        <dbReference type="Proteomes" id="UP000650628"/>
    </source>
</evidence>
<keyword evidence="3" id="KW-1185">Reference proteome</keyword>
<reference evidence="2 3" key="1">
    <citation type="submission" date="2021-01" db="EMBL/GenBank/DDBJ databases">
        <title>Whole genome shotgun sequence of Planotetraspora mira NBRC 15435.</title>
        <authorList>
            <person name="Komaki H."/>
            <person name="Tamura T."/>
        </authorList>
    </citation>
    <scope>NUCLEOTIDE SEQUENCE [LARGE SCALE GENOMIC DNA]</scope>
    <source>
        <strain evidence="2 3">NBRC 15435</strain>
    </source>
</reference>
<organism evidence="2 3">
    <name type="scientific">Planotetraspora mira</name>
    <dbReference type="NCBI Taxonomy" id="58121"/>
    <lineage>
        <taxon>Bacteria</taxon>
        <taxon>Bacillati</taxon>
        <taxon>Actinomycetota</taxon>
        <taxon>Actinomycetes</taxon>
        <taxon>Streptosporangiales</taxon>
        <taxon>Streptosporangiaceae</taxon>
        <taxon>Planotetraspora</taxon>
    </lineage>
</organism>
<protein>
    <submittedName>
        <fullName evidence="2">Uncharacterized protein</fullName>
    </submittedName>
</protein>
<comment type="caution">
    <text evidence="2">The sequence shown here is derived from an EMBL/GenBank/DDBJ whole genome shotgun (WGS) entry which is preliminary data.</text>
</comment>
<keyword evidence="1" id="KW-0812">Transmembrane</keyword>
<keyword evidence="1" id="KW-1133">Transmembrane helix</keyword>
<dbReference type="EMBL" id="BOOO01000008">
    <property type="protein sequence ID" value="GII28216.1"/>
    <property type="molecule type" value="Genomic_DNA"/>
</dbReference>
<dbReference type="AlphaFoldDB" id="A0A8J3TLY2"/>
<dbReference type="Proteomes" id="UP000650628">
    <property type="component" value="Unassembled WGS sequence"/>
</dbReference>
<dbReference type="RefSeq" id="WP_203952278.1">
    <property type="nucleotide sequence ID" value="NZ_BOOO01000008.1"/>
</dbReference>
<sequence>MGTFDRRRGQDDRDPGHTRLKRLTVLLSVLAVAVTAAVLAVVISVDASRRRPAPSPHPDTVSPTPEAMSAPVLRHLASISAVAGALSVTLSPGTLATDRGVRPWKII</sequence>
<gene>
    <name evidence="2" type="ORF">Pmi06nite_16580</name>
</gene>